<dbReference type="Proteomes" id="UP000249757">
    <property type="component" value="Unassembled WGS sequence"/>
</dbReference>
<name>A0A316ZTI0_9PLEO</name>
<evidence type="ECO:0000313" key="2">
    <source>
        <dbReference type="Proteomes" id="UP000249757"/>
    </source>
</evidence>
<protein>
    <submittedName>
        <fullName evidence="1">Uncharacterized protein</fullName>
    </submittedName>
</protein>
<reference evidence="2" key="1">
    <citation type="journal article" date="2022" name="Microb. Genom.">
        <title>A global pangenome for the wheat fungal pathogen Pyrenophora tritici-repentis and prediction of effector protein structural homology.</title>
        <authorList>
            <person name="Moolhuijzen P.M."/>
            <person name="See P.T."/>
            <person name="Shi G."/>
            <person name="Powell H.R."/>
            <person name="Cockram J."/>
            <person name="Jorgensen L.N."/>
            <person name="Benslimane H."/>
            <person name="Strelkov S.E."/>
            <person name="Turner J."/>
            <person name="Liu Z."/>
            <person name="Moffat C.S."/>
        </authorList>
    </citation>
    <scope>NUCLEOTIDE SEQUENCE [LARGE SCALE GENOMIC DNA]</scope>
</reference>
<keyword evidence="2" id="KW-1185">Reference proteome</keyword>
<dbReference type="EMBL" id="NRDI02000014">
    <property type="protein sequence ID" value="KAI1511487.1"/>
    <property type="molecule type" value="Genomic_DNA"/>
</dbReference>
<accession>A0A316ZTI0</accession>
<gene>
    <name evidence="1" type="ORF">Ptr86124_009891</name>
</gene>
<dbReference type="AlphaFoldDB" id="A0A316ZTI0"/>
<organism evidence="1 2">
    <name type="scientific">Pyrenophora tritici-repentis</name>
    <dbReference type="NCBI Taxonomy" id="45151"/>
    <lineage>
        <taxon>Eukaryota</taxon>
        <taxon>Fungi</taxon>
        <taxon>Dikarya</taxon>
        <taxon>Ascomycota</taxon>
        <taxon>Pezizomycotina</taxon>
        <taxon>Dothideomycetes</taxon>
        <taxon>Pleosporomycetidae</taxon>
        <taxon>Pleosporales</taxon>
        <taxon>Pleosporineae</taxon>
        <taxon>Pleosporaceae</taxon>
        <taxon>Pyrenophora</taxon>
    </lineage>
</organism>
<comment type="caution">
    <text evidence="1">The sequence shown here is derived from an EMBL/GenBank/DDBJ whole genome shotgun (WGS) entry which is preliminary data.</text>
</comment>
<sequence>MRISTIFLLAATATLTAASPLDLACPEYKADFDAIRKDPTKLNQIGSCRNAKRLISERSG</sequence>
<proteinExistence type="predicted"/>
<evidence type="ECO:0000313" key="1">
    <source>
        <dbReference type="EMBL" id="KAI1511487.1"/>
    </source>
</evidence>